<dbReference type="Pfam" id="PF06898">
    <property type="entry name" value="YqfD"/>
    <property type="match status" value="1"/>
</dbReference>
<gene>
    <name evidence="3" type="ORF">K8V39_03650</name>
</gene>
<protein>
    <submittedName>
        <fullName evidence="3">Sporulation protein YqfD</fullName>
    </submittedName>
</protein>
<reference evidence="3" key="1">
    <citation type="journal article" date="2021" name="PeerJ">
        <title>Extensive microbial diversity within the chicken gut microbiome revealed by metagenomics and culture.</title>
        <authorList>
            <person name="Gilroy R."/>
            <person name="Ravi A."/>
            <person name="Getino M."/>
            <person name="Pursley I."/>
            <person name="Horton D.L."/>
            <person name="Alikhan N.F."/>
            <person name="Baker D."/>
            <person name="Gharbi K."/>
            <person name="Hall N."/>
            <person name="Watson M."/>
            <person name="Adriaenssens E.M."/>
            <person name="Foster-Nyarko E."/>
            <person name="Jarju S."/>
            <person name="Secka A."/>
            <person name="Antonio M."/>
            <person name="Oren A."/>
            <person name="Chaudhuri R.R."/>
            <person name="La Ragione R."/>
            <person name="Hildebrand F."/>
            <person name="Pallen M.J."/>
        </authorList>
    </citation>
    <scope>NUCLEOTIDE SEQUENCE</scope>
    <source>
        <strain evidence="3">USAMLcec4-12693</strain>
    </source>
</reference>
<dbReference type="Proteomes" id="UP000813420">
    <property type="component" value="Unassembled WGS sequence"/>
</dbReference>
<name>A0A9D3AIW7_9FIRM</name>
<evidence type="ECO:0000256" key="1">
    <source>
        <dbReference type="SAM" id="MobiDB-lite"/>
    </source>
</evidence>
<reference evidence="3" key="2">
    <citation type="submission" date="2021-09" db="EMBL/GenBank/DDBJ databases">
        <authorList>
            <person name="Gilroy R."/>
        </authorList>
    </citation>
    <scope>NUCLEOTIDE SEQUENCE</scope>
    <source>
        <strain evidence="3">USAMLcec4-12693</strain>
    </source>
</reference>
<evidence type="ECO:0000256" key="2">
    <source>
        <dbReference type="SAM" id="Phobius"/>
    </source>
</evidence>
<evidence type="ECO:0000313" key="4">
    <source>
        <dbReference type="Proteomes" id="UP000813420"/>
    </source>
</evidence>
<proteinExistence type="predicted"/>
<keyword evidence="2" id="KW-1133">Transmembrane helix</keyword>
<dbReference type="InterPro" id="IPR010690">
    <property type="entry name" value="YqfD"/>
</dbReference>
<comment type="caution">
    <text evidence="3">The sequence shown here is derived from an EMBL/GenBank/DDBJ whole genome shotgun (WGS) entry which is preliminary data.</text>
</comment>
<evidence type="ECO:0000313" key="3">
    <source>
        <dbReference type="EMBL" id="HJH49338.1"/>
    </source>
</evidence>
<organism evidence="3 4">
    <name type="scientific">Merdimonas faecis</name>
    <dbReference type="NCBI Taxonomy" id="1653435"/>
    <lineage>
        <taxon>Bacteria</taxon>
        <taxon>Bacillati</taxon>
        <taxon>Bacillota</taxon>
        <taxon>Clostridia</taxon>
        <taxon>Lachnospirales</taxon>
        <taxon>Lachnospiraceae</taxon>
        <taxon>Merdimonas</taxon>
    </lineage>
</organism>
<feature type="region of interest" description="Disordered" evidence="1">
    <location>
        <begin position="182"/>
        <end position="202"/>
    </location>
</feature>
<dbReference type="EMBL" id="DYXE01000036">
    <property type="protein sequence ID" value="HJH49338.1"/>
    <property type="molecule type" value="Genomic_DNA"/>
</dbReference>
<keyword evidence="2" id="KW-0812">Transmembrane</keyword>
<sequence>MLRKLVQYGKGYLKIHVSGYFAERFLNGCSHKKIRLWDLKPVPGGYEMCITISGFRKLKPIIRKTGTKVVIVKRSGLPFLLFKYRKRRLFFTGSLLFVLLIFLMSRHIWSIEFSGNQSYTDDTLLKFLLTKDVHAGMAGSDVDCAGIAADIREAYHDIVWVSASVDGTRLKIRLKENDDRLLDDDKDKNEAPENTPTPTDLVADMNGTIRAITPREGVVLVQEGSEVKKGDLLVSGQVPVRNDQQEVTGYQYHQADAQILAEVSTSYQDEMDLFYIKKDYDLVKKREVFLQVGPWRLTFGSIRNSYDYWTMEGYEKELFGNMHFPWKVSYGSRTASPYHASREKYATERIRQVLSTRFERYKEDLEKKGVEIIENDVKIYTESETAVADGRLLILTPIGVSRPSQLLEVRTAEEENEAGE</sequence>
<keyword evidence="2" id="KW-0472">Membrane</keyword>
<dbReference type="RefSeq" id="WP_277271754.1">
    <property type="nucleotide sequence ID" value="NZ_DYXE01000036.1"/>
</dbReference>
<dbReference type="AlphaFoldDB" id="A0A9D3AIW7"/>
<feature type="compositionally biased region" description="Basic and acidic residues" evidence="1">
    <location>
        <begin position="182"/>
        <end position="191"/>
    </location>
</feature>
<feature type="transmembrane region" description="Helical" evidence="2">
    <location>
        <begin position="89"/>
        <end position="109"/>
    </location>
</feature>
<accession>A0A9D3AIW7</accession>